<feature type="short sequence motif" description="'HIGH' region" evidence="12">
    <location>
        <begin position="57"/>
        <end position="67"/>
    </location>
</feature>
<comment type="similarity">
    <text evidence="2 12">Belongs to the class-I aminoacyl-tRNA synthetase family. IleS type 1 subfamily.</text>
</comment>
<evidence type="ECO:0000313" key="16">
    <source>
        <dbReference type="EMBL" id="SDI66769.1"/>
    </source>
</evidence>
<dbReference type="GO" id="GO:0005524">
    <property type="term" value="F:ATP binding"/>
    <property type="evidence" value="ECO:0007669"/>
    <property type="project" value="UniProtKB-UniRule"/>
</dbReference>
<comment type="function">
    <text evidence="10 12">Catalyzes the attachment of isoleucine to tRNA(Ile). As IleRS can inadvertently accommodate and process structurally similar amino acids such as valine, to avoid such errors it has two additional distinct tRNA(Ile)-dependent editing activities. One activity is designated as 'pretransfer' editing and involves the hydrolysis of activated Val-AMP. The other activity is designated 'posttransfer' editing and involves deacylation of mischarged Val-tRNA(Ile).</text>
</comment>
<comment type="domain">
    <text evidence="12">IleRS has two distinct active sites: one for aminoacylation and one for editing. The misactivated valine is translocated from the active site to the editing site, which sterically excludes the correctly activated isoleucine. The single editing site contains two valyl binding pockets, one specific for each substrate (Val-AMP or Val-tRNA(Ile)).</text>
</comment>
<keyword evidence="12" id="KW-0479">Metal-binding</keyword>
<evidence type="ECO:0000256" key="7">
    <source>
        <dbReference type="ARBA" id="ARBA00022840"/>
    </source>
</evidence>
<dbReference type="InterPro" id="IPR010663">
    <property type="entry name" value="Znf_FPG/IleRS"/>
</dbReference>
<evidence type="ECO:0000259" key="15">
    <source>
        <dbReference type="Pfam" id="PF08264"/>
    </source>
</evidence>
<keyword evidence="12" id="KW-0862">Zinc</keyword>
<evidence type="ECO:0000256" key="1">
    <source>
        <dbReference type="ARBA" id="ARBA00004496"/>
    </source>
</evidence>
<dbReference type="InterPro" id="IPR050081">
    <property type="entry name" value="Ile-tRNA_ligase"/>
</dbReference>
<evidence type="ECO:0000259" key="13">
    <source>
        <dbReference type="Pfam" id="PF00133"/>
    </source>
</evidence>
<feature type="domain" description="Zinc finger FPG/IleRS-type" evidence="14">
    <location>
        <begin position="880"/>
        <end position="908"/>
    </location>
</feature>
<dbReference type="FunFam" id="1.10.730.20:FF:000001">
    <property type="entry name" value="Isoleucine--tRNA ligase"/>
    <property type="match status" value="1"/>
</dbReference>
<keyword evidence="5 12" id="KW-0436">Ligase</keyword>
<feature type="binding site" evidence="12">
    <location>
        <position position="553"/>
    </location>
    <ligand>
        <name>L-isoleucyl-5'-AMP</name>
        <dbReference type="ChEBI" id="CHEBI:178002"/>
    </ligand>
</feature>
<dbReference type="InterPro" id="IPR033708">
    <property type="entry name" value="Anticodon_Ile_BEm"/>
</dbReference>
<dbReference type="GO" id="GO:0000049">
    <property type="term" value="F:tRNA binding"/>
    <property type="evidence" value="ECO:0007669"/>
    <property type="project" value="InterPro"/>
</dbReference>
<dbReference type="GO" id="GO:0002161">
    <property type="term" value="F:aminoacyl-tRNA deacylase activity"/>
    <property type="evidence" value="ECO:0007669"/>
    <property type="project" value="InterPro"/>
</dbReference>
<dbReference type="Pfam" id="PF00133">
    <property type="entry name" value="tRNA-synt_1"/>
    <property type="match status" value="1"/>
</dbReference>
<dbReference type="EC" id="6.1.1.5" evidence="12"/>
<dbReference type="CDD" id="cd07960">
    <property type="entry name" value="Anticodon_Ia_Ile_BEm"/>
    <property type="match status" value="1"/>
</dbReference>
<reference evidence="16 17" key="1">
    <citation type="submission" date="2016-10" db="EMBL/GenBank/DDBJ databases">
        <authorList>
            <person name="de Groot N.N."/>
        </authorList>
    </citation>
    <scope>NUCLEOTIDE SEQUENCE [LARGE SCALE GENOMIC DNA]</scope>
    <source>
        <strain evidence="16 17">DSM 21771</strain>
    </source>
</reference>
<comment type="catalytic activity">
    <reaction evidence="11 12">
        <text>tRNA(Ile) + L-isoleucine + ATP = L-isoleucyl-tRNA(Ile) + AMP + diphosphate</text>
        <dbReference type="Rhea" id="RHEA:11060"/>
        <dbReference type="Rhea" id="RHEA-COMP:9666"/>
        <dbReference type="Rhea" id="RHEA-COMP:9695"/>
        <dbReference type="ChEBI" id="CHEBI:30616"/>
        <dbReference type="ChEBI" id="CHEBI:33019"/>
        <dbReference type="ChEBI" id="CHEBI:58045"/>
        <dbReference type="ChEBI" id="CHEBI:78442"/>
        <dbReference type="ChEBI" id="CHEBI:78528"/>
        <dbReference type="ChEBI" id="CHEBI:456215"/>
        <dbReference type="EC" id="6.1.1.5"/>
    </reaction>
</comment>
<keyword evidence="6 12" id="KW-0547">Nucleotide-binding</keyword>
<dbReference type="InterPro" id="IPR009008">
    <property type="entry name" value="Val/Leu/Ile-tRNA-synth_edit"/>
</dbReference>
<feature type="binding site" evidence="12">
    <location>
        <position position="883"/>
    </location>
    <ligand>
        <name>Zn(2+)</name>
        <dbReference type="ChEBI" id="CHEBI:29105"/>
    </ligand>
</feature>
<name>A0A1G8MFR6_9BACI</name>
<comment type="cofactor">
    <cofactor evidence="12">
        <name>Zn(2+)</name>
        <dbReference type="ChEBI" id="CHEBI:29105"/>
    </cofactor>
    <text evidence="12">Binds 1 zinc ion per subunit.</text>
</comment>
<keyword evidence="4 12" id="KW-0963">Cytoplasm</keyword>
<dbReference type="HAMAP" id="MF_02002">
    <property type="entry name" value="Ile_tRNA_synth_type1"/>
    <property type="match status" value="1"/>
</dbReference>
<keyword evidence="17" id="KW-1185">Reference proteome</keyword>
<dbReference type="PANTHER" id="PTHR42765:SF1">
    <property type="entry name" value="ISOLEUCINE--TRNA LIGASE, MITOCHONDRIAL"/>
    <property type="match status" value="1"/>
</dbReference>
<dbReference type="InterPro" id="IPR002301">
    <property type="entry name" value="Ile-tRNA-ligase"/>
</dbReference>
<dbReference type="SUPFAM" id="SSF47323">
    <property type="entry name" value="Anticodon-binding domain of a subclass of class I aminoacyl-tRNA synthetases"/>
    <property type="match status" value="1"/>
</dbReference>
<feature type="domain" description="Aminoacyl-tRNA synthetase class Ia" evidence="13">
    <location>
        <begin position="27"/>
        <end position="632"/>
    </location>
</feature>
<dbReference type="RefSeq" id="WP_090397326.1">
    <property type="nucleotide sequence ID" value="NZ_FNEN01000004.1"/>
</dbReference>
<dbReference type="Proteomes" id="UP000198853">
    <property type="component" value="Unassembled WGS sequence"/>
</dbReference>
<dbReference type="Gene3D" id="3.40.50.620">
    <property type="entry name" value="HUPs"/>
    <property type="match status" value="2"/>
</dbReference>
<dbReference type="CDD" id="cd00818">
    <property type="entry name" value="IleRS_core"/>
    <property type="match status" value="1"/>
</dbReference>
<proteinExistence type="inferred from homology"/>
<keyword evidence="7 12" id="KW-0067">ATP-binding</keyword>
<evidence type="ECO:0000256" key="4">
    <source>
        <dbReference type="ARBA" id="ARBA00022490"/>
    </source>
</evidence>
<dbReference type="GO" id="GO:0006428">
    <property type="term" value="P:isoleucyl-tRNA aminoacylation"/>
    <property type="evidence" value="ECO:0007669"/>
    <property type="project" value="UniProtKB-UniRule"/>
</dbReference>
<dbReference type="GO" id="GO:0008270">
    <property type="term" value="F:zinc ion binding"/>
    <property type="evidence" value="ECO:0007669"/>
    <property type="project" value="UniProtKB-UniRule"/>
</dbReference>
<feature type="binding site" evidence="12">
    <location>
        <position position="906"/>
    </location>
    <ligand>
        <name>Zn(2+)</name>
        <dbReference type="ChEBI" id="CHEBI:29105"/>
    </ligand>
</feature>
<dbReference type="SUPFAM" id="SSF52374">
    <property type="entry name" value="Nucleotidylyl transferase"/>
    <property type="match status" value="1"/>
</dbReference>
<dbReference type="InterPro" id="IPR013155">
    <property type="entry name" value="M/V/L/I-tRNA-synth_anticd-bd"/>
</dbReference>
<evidence type="ECO:0000256" key="9">
    <source>
        <dbReference type="ARBA" id="ARBA00023146"/>
    </source>
</evidence>
<dbReference type="Gene3D" id="3.90.740.10">
    <property type="entry name" value="Valyl/Leucyl/Isoleucyl-tRNA synthetase, editing domain"/>
    <property type="match status" value="1"/>
</dbReference>
<dbReference type="GO" id="GO:0004822">
    <property type="term" value="F:isoleucine-tRNA ligase activity"/>
    <property type="evidence" value="ECO:0007669"/>
    <property type="project" value="UniProtKB-UniRule"/>
</dbReference>
<organism evidence="16 17">
    <name type="scientific">Natribacillus halophilus</name>
    <dbReference type="NCBI Taxonomy" id="549003"/>
    <lineage>
        <taxon>Bacteria</taxon>
        <taxon>Bacillati</taxon>
        <taxon>Bacillota</taxon>
        <taxon>Bacilli</taxon>
        <taxon>Bacillales</taxon>
        <taxon>Bacillaceae</taxon>
        <taxon>Natribacillus</taxon>
    </lineage>
</organism>
<dbReference type="Pfam" id="PF08264">
    <property type="entry name" value="Anticodon_1"/>
    <property type="match status" value="1"/>
</dbReference>
<dbReference type="EMBL" id="FNEN01000004">
    <property type="protein sequence ID" value="SDI66769.1"/>
    <property type="molecule type" value="Genomic_DNA"/>
</dbReference>
<evidence type="ECO:0000256" key="11">
    <source>
        <dbReference type="ARBA" id="ARBA00048359"/>
    </source>
</evidence>
<sequence>MNYKKTLLMPKTNFPMRGKLPTQEPKRQEDWEDKHLYEQLTEKNANRPLFVLHDGPIYANGDIHVGHALNRILKDIIVRHRSMDGFNAPYIPGWDAHGLPIETALTKTKKIDRKKMTVAEFRQACEDYAWDQLENQREQFKRLGMIGDWENPYVTLTPEFEANQIRVFGEMAKQGHVYQGKRPVYWSPSSESALAEAEIEYHDKRSPSIYVAFTVTDGKGVLEAGDNIIIWTTTPWTIPGNLGISVHPESDYSVFRYEGKRYVVASKLYETVTEELGWQETEVLTIVKGEKLEYVVTRHPFYERDSLVMTGEHVTLDAGTGAVHTAPGHGEEDFFIGGEYGLEALSPVDDKGVFTEEAPGFEGVFYDKANKMITETLEENDALLKLEFMTHSYPHDWRTKKPVIYRATKQWFISIDNMREDLLEAVGRVNWQPKWGETRLYNMIRDRGDWCISRQRSWGVPIPVFYAEDGTAIVEDETVDHVAQLFRKHGSNIWFDWETKDLLPDGFTSSHSPGGTFTREMDIMDVWFDSGSTHEGVLAEREDARRPADLYLEGSDQYRGWFNSSLITGVAVTGDAPYKKILSHGFTMDGEGQKMSKSLGNVIDPLDVMKQMGADILRLWAGSVDFQADVRLSDDILKQVSENYRKVRNTLRFLLGNLADFDPATDRVPVHELQDMDLYMLECLNDVIERAQEGYREYVFSHAYSAIHHFCAVELSAFYMDVAKDLLYCDHVDDPRRRSLQTVMYDMLVAMTKLIAPITPHTAEETWEYIAGADTEFVQLADMPEPAVIENREELKQRWETLLAVRNDVLKALETAREEKVIGKSLEAKVTIAVTEPVYHLLLELEQPEKLFIVSQVEVQKSETVPEGHSAIVDVETATGETCARCWHVKEDVGVDAEHPELCGRCLAVVATYDLADLEA</sequence>
<keyword evidence="9 12" id="KW-0030">Aminoacyl-tRNA synthetase</keyword>
<evidence type="ECO:0000256" key="3">
    <source>
        <dbReference type="ARBA" id="ARBA00011245"/>
    </source>
</evidence>
<evidence type="ECO:0000313" key="17">
    <source>
        <dbReference type="Proteomes" id="UP000198853"/>
    </source>
</evidence>
<dbReference type="InterPro" id="IPR023585">
    <property type="entry name" value="Ile-tRNA-ligase_type1"/>
</dbReference>
<evidence type="ECO:0000256" key="12">
    <source>
        <dbReference type="HAMAP-Rule" id="MF_02002"/>
    </source>
</evidence>
<dbReference type="NCBIfam" id="TIGR00392">
    <property type="entry name" value="ileS"/>
    <property type="match status" value="1"/>
</dbReference>
<dbReference type="InterPro" id="IPR014729">
    <property type="entry name" value="Rossmann-like_a/b/a_fold"/>
</dbReference>
<dbReference type="OrthoDB" id="9810365at2"/>
<dbReference type="Gene3D" id="1.10.10.830">
    <property type="entry name" value="Ile-tRNA synthetase CP2 domain-like"/>
    <property type="match status" value="1"/>
</dbReference>
<evidence type="ECO:0000256" key="10">
    <source>
        <dbReference type="ARBA" id="ARBA00025217"/>
    </source>
</evidence>
<dbReference type="FunFam" id="3.90.740.10:FF:000006">
    <property type="entry name" value="Isoleucine--tRNA ligase"/>
    <property type="match status" value="1"/>
</dbReference>
<dbReference type="Pfam" id="PF06827">
    <property type="entry name" value="zf-FPG_IleRS"/>
    <property type="match status" value="1"/>
</dbReference>
<evidence type="ECO:0000256" key="8">
    <source>
        <dbReference type="ARBA" id="ARBA00022917"/>
    </source>
</evidence>
<dbReference type="Gene3D" id="1.10.730.20">
    <property type="match status" value="1"/>
</dbReference>
<evidence type="ECO:0000256" key="6">
    <source>
        <dbReference type="ARBA" id="ARBA00022741"/>
    </source>
</evidence>
<evidence type="ECO:0000256" key="5">
    <source>
        <dbReference type="ARBA" id="ARBA00022598"/>
    </source>
</evidence>
<feature type="short sequence motif" description="'KMSKS' region" evidence="12">
    <location>
        <begin position="594"/>
        <end position="598"/>
    </location>
</feature>
<dbReference type="PANTHER" id="PTHR42765">
    <property type="entry name" value="SOLEUCYL-TRNA SYNTHETASE"/>
    <property type="match status" value="1"/>
</dbReference>
<dbReference type="AlphaFoldDB" id="A0A1G8MFR6"/>
<feature type="binding site" evidence="12">
    <location>
        <position position="903"/>
    </location>
    <ligand>
        <name>Zn(2+)</name>
        <dbReference type="ChEBI" id="CHEBI:29105"/>
    </ligand>
</feature>
<feature type="binding site" evidence="12">
    <location>
        <position position="597"/>
    </location>
    <ligand>
        <name>ATP</name>
        <dbReference type="ChEBI" id="CHEBI:30616"/>
    </ligand>
</feature>
<dbReference type="InterPro" id="IPR002300">
    <property type="entry name" value="aa-tRNA-synth_Ia"/>
</dbReference>
<feature type="binding site" evidence="12">
    <location>
        <position position="886"/>
    </location>
    <ligand>
        <name>Zn(2+)</name>
        <dbReference type="ChEBI" id="CHEBI:29105"/>
    </ligand>
</feature>
<comment type="subcellular location">
    <subcellularLocation>
        <location evidence="1 12">Cytoplasm</location>
    </subcellularLocation>
</comment>
<dbReference type="PRINTS" id="PR00984">
    <property type="entry name" value="TRNASYNTHILE"/>
</dbReference>
<dbReference type="SUPFAM" id="SSF50677">
    <property type="entry name" value="ValRS/IleRS/LeuRS editing domain"/>
    <property type="match status" value="1"/>
</dbReference>
<dbReference type="FunFam" id="3.40.50.620:FF:000152">
    <property type="entry name" value="Isoleucine--tRNA ligase"/>
    <property type="match status" value="1"/>
</dbReference>
<dbReference type="InterPro" id="IPR009080">
    <property type="entry name" value="tRNAsynth_Ia_anticodon-bd"/>
</dbReference>
<accession>A0A1G8MFR6</accession>
<evidence type="ECO:0000259" key="14">
    <source>
        <dbReference type="Pfam" id="PF06827"/>
    </source>
</evidence>
<feature type="domain" description="Methionyl/Valyl/Leucyl/Isoleucyl-tRNA synthetase anticodon-binding" evidence="15">
    <location>
        <begin position="677"/>
        <end position="832"/>
    </location>
</feature>
<evidence type="ECO:0000256" key="2">
    <source>
        <dbReference type="ARBA" id="ARBA00006887"/>
    </source>
</evidence>
<comment type="subunit">
    <text evidence="3 12">Monomer.</text>
</comment>
<protein>
    <recommendedName>
        <fullName evidence="12">Isoleucine--tRNA ligase</fullName>
        <ecNumber evidence="12">6.1.1.5</ecNumber>
    </recommendedName>
    <alternativeName>
        <fullName evidence="12">Isoleucyl-tRNA synthetase</fullName>
        <shortName evidence="12">IleRS</shortName>
    </alternativeName>
</protein>
<dbReference type="FunFam" id="1.10.10.830:FF:000001">
    <property type="entry name" value="Isoleucine--tRNA ligase"/>
    <property type="match status" value="1"/>
</dbReference>
<dbReference type="GO" id="GO:0005829">
    <property type="term" value="C:cytosol"/>
    <property type="evidence" value="ECO:0007669"/>
    <property type="project" value="TreeGrafter"/>
</dbReference>
<keyword evidence="8 12" id="KW-0648">Protein biosynthesis</keyword>
<gene>
    <name evidence="12" type="primary">ileS</name>
    <name evidence="16" type="ORF">SAMN04488123_104145</name>
</gene>